<accession>A0A964FFF4</accession>
<feature type="domain" description="VanZ-like" evidence="2">
    <location>
        <begin position="36"/>
        <end position="114"/>
    </location>
</feature>
<name>A0A964FFF4_9CYAN</name>
<dbReference type="AlphaFoldDB" id="A0A964FFF4"/>
<organism evidence="3 4">
    <name type="scientific">Waterburya agarophytonicola KI4</name>
    <dbReference type="NCBI Taxonomy" id="2874699"/>
    <lineage>
        <taxon>Bacteria</taxon>
        <taxon>Bacillati</taxon>
        <taxon>Cyanobacteriota</taxon>
        <taxon>Cyanophyceae</taxon>
        <taxon>Pleurocapsales</taxon>
        <taxon>Hyellaceae</taxon>
        <taxon>Waterburya</taxon>
        <taxon>Waterburya agarophytonicola</taxon>
    </lineage>
</organism>
<dbReference type="PANTHER" id="PTHR28008">
    <property type="entry name" value="DOMAIN PROTEIN, PUTATIVE (AFU_ORTHOLOGUE AFUA_3G10980)-RELATED"/>
    <property type="match status" value="1"/>
</dbReference>
<dbReference type="Pfam" id="PF04892">
    <property type="entry name" value="VanZ"/>
    <property type="match status" value="1"/>
</dbReference>
<dbReference type="Proteomes" id="UP000729733">
    <property type="component" value="Unassembled WGS sequence"/>
</dbReference>
<feature type="transmembrane region" description="Helical" evidence="1">
    <location>
        <begin position="12"/>
        <end position="31"/>
    </location>
</feature>
<evidence type="ECO:0000313" key="3">
    <source>
        <dbReference type="EMBL" id="MCC0175769.1"/>
    </source>
</evidence>
<comment type="caution">
    <text evidence="3">The sequence shown here is derived from an EMBL/GenBank/DDBJ whole genome shotgun (WGS) entry which is preliminary data.</text>
</comment>
<feature type="transmembrane region" description="Helical" evidence="1">
    <location>
        <begin position="97"/>
        <end position="118"/>
    </location>
</feature>
<dbReference type="EMBL" id="JADWDC010000003">
    <property type="protein sequence ID" value="MCC0175769.1"/>
    <property type="molecule type" value="Genomic_DNA"/>
</dbReference>
<keyword evidence="1" id="KW-1133">Transmembrane helix</keyword>
<evidence type="ECO:0000313" key="4">
    <source>
        <dbReference type="Proteomes" id="UP000729733"/>
    </source>
</evidence>
<protein>
    <submittedName>
        <fullName evidence="3">VanZ family protein</fullName>
    </submittedName>
</protein>
<gene>
    <name evidence="3" type="ORF">I4641_02085</name>
</gene>
<dbReference type="PANTHER" id="PTHR28008:SF1">
    <property type="entry name" value="DOMAIN PROTEIN, PUTATIVE (AFU_ORTHOLOGUE AFUA_3G10980)-RELATED"/>
    <property type="match status" value="1"/>
</dbReference>
<proteinExistence type="predicted"/>
<evidence type="ECO:0000256" key="1">
    <source>
        <dbReference type="SAM" id="Phobius"/>
    </source>
</evidence>
<keyword evidence="1" id="KW-0472">Membrane</keyword>
<dbReference type="RefSeq" id="WP_229638768.1">
    <property type="nucleotide sequence ID" value="NZ_JADWDC010000003.1"/>
</dbReference>
<sequence>MKLFIQLLISIQKYWISLTLFILTIITLLSLSPLDELPPIPGTDKTHHFIAYAALMFPTAIKKPNYILAIALFLIAWSGAIELLQPYVNRYGDPRDLLANIMGLFCSWAIVNLMRKFFPIDPDPK</sequence>
<reference evidence="3" key="1">
    <citation type="journal article" date="2021" name="Antonie Van Leeuwenhoek">
        <title>Draft genome and description of Waterburya agarophytonicola gen. nov. sp. nov. (Pleurocapsales, Cyanobacteria): a seaweed symbiont.</title>
        <authorList>
            <person name="Bonthond G."/>
            <person name="Shalygin S."/>
            <person name="Bayer T."/>
            <person name="Weinberger F."/>
        </authorList>
    </citation>
    <scope>NUCLEOTIDE SEQUENCE</scope>
    <source>
        <strain evidence="3">KI4</strain>
    </source>
</reference>
<keyword evidence="4" id="KW-1185">Reference proteome</keyword>
<evidence type="ECO:0000259" key="2">
    <source>
        <dbReference type="Pfam" id="PF04892"/>
    </source>
</evidence>
<dbReference type="InterPro" id="IPR006976">
    <property type="entry name" value="VanZ-like"/>
</dbReference>
<feature type="transmembrane region" description="Helical" evidence="1">
    <location>
        <begin position="66"/>
        <end position="85"/>
    </location>
</feature>
<keyword evidence="1" id="KW-0812">Transmembrane</keyword>